<sequence length="87" mass="9054">MTGRGETRPTTTMGYIGGDATAVVAHASRGGGGNAVEAVSKACHSAVAPYLPLSPSSRPTATPSHPRHRWQQLILSTHAWIGGRAHE</sequence>
<dbReference type="InParanoid" id="A0A0P0Y294"/>
<accession>A0A0P0Y294</accession>
<dbReference type="AlphaFoldDB" id="A0A0P0Y294"/>
<evidence type="ECO:0000313" key="2">
    <source>
        <dbReference type="Proteomes" id="UP000059680"/>
    </source>
</evidence>
<dbReference type="EMBL" id="AP014967">
    <property type="protein sequence ID" value="BAT14031.1"/>
    <property type="molecule type" value="Genomic_DNA"/>
</dbReference>
<proteinExistence type="predicted"/>
<dbReference type="Proteomes" id="UP000059680">
    <property type="component" value="Chromosome 11"/>
</dbReference>
<organism evidence="1 2">
    <name type="scientific">Oryza sativa subsp. japonica</name>
    <name type="common">Rice</name>
    <dbReference type="NCBI Taxonomy" id="39947"/>
    <lineage>
        <taxon>Eukaryota</taxon>
        <taxon>Viridiplantae</taxon>
        <taxon>Streptophyta</taxon>
        <taxon>Embryophyta</taxon>
        <taxon>Tracheophyta</taxon>
        <taxon>Spermatophyta</taxon>
        <taxon>Magnoliopsida</taxon>
        <taxon>Liliopsida</taxon>
        <taxon>Poales</taxon>
        <taxon>Poaceae</taxon>
        <taxon>BOP clade</taxon>
        <taxon>Oryzoideae</taxon>
        <taxon>Oryzeae</taxon>
        <taxon>Oryzinae</taxon>
        <taxon>Oryza</taxon>
        <taxon>Oryza sativa</taxon>
    </lineage>
</organism>
<protein>
    <submittedName>
        <fullName evidence="1">Os11g0480300 protein</fullName>
    </submittedName>
</protein>
<reference evidence="1 2" key="3">
    <citation type="journal article" date="2013" name="Rice">
        <title>Improvement of the Oryza sativa Nipponbare reference genome using next generation sequence and optical map data.</title>
        <authorList>
            <person name="Kawahara Y."/>
            <person name="de la Bastide M."/>
            <person name="Hamilton J.P."/>
            <person name="Kanamori H."/>
            <person name="McCombie W.R."/>
            <person name="Ouyang S."/>
            <person name="Schwartz D.C."/>
            <person name="Tanaka T."/>
            <person name="Wu J."/>
            <person name="Zhou S."/>
            <person name="Childs K.L."/>
            <person name="Davidson R.M."/>
            <person name="Lin H."/>
            <person name="Quesada-Ocampo L."/>
            <person name="Vaillancourt B."/>
            <person name="Sakai H."/>
            <person name="Lee S.S."/>
            <person name="Kim J."/>
            <person name="Numa H."/>
            <person name="Itoh T."/>
            <person name="Buell C.R."/>
            <person name="Matsumoto T."/>
        </authorList>
    </citation>
    <scope>NUCLEOTIDE SEQUENCE [LARGE SCALE GENOMIC DNA]</scope>
    <source>
        <strain evidence="2">cv. Nipponbare</strain>
    </source>
</reference>
<name>A0A0P0Y294_ORYSJ</name>
<keyword evidence="2" id="KW-1185">Reference proteome</keyword>
<reference evidence="1 2" key="2">
    <citation type="journal article" date="2013" name="Plant Cell Physiol.">
        <title>Rice Annotation Project Database (RAP-DB): an integrative and interactive database for rice genomics.</title>
        <authorList>
            <person name="Sakai H."/>
            <person name="Lee S.S."/>
            <person name="Tanaka T."/>
            <person name="Numa H."/>
            <person name="Kim J."/>
            <person name="Kawahara Y."/>
            <person name="Wakimoto H."/>
            <person name="Yang C.C."/>
            <person name="Iwamoto M."/>
            <person name="Abe T."/>
            <person name="Yamada Y."/>
            <person name="Muto A."/>
            <person name="Inokuchi H."/>
            <person name="Ikemura T."/>
            <person name="Matsumoto T."/>
            <person name="Sasaki T."/>
            <person name="Itoh T."/>
        </authorList>
    </citation>
    <scope>NUCLEOTIDE SEQUENCE [LARGE SCALE GENOMIC DNA]</scope>
    <source>
        <strain evidence="2">cv. Nipponbare</strain>
    </source>
</reference>
<dbReference type="PaxDb" id="39947-A0A0P0Y294"/>
<evidence type="ECO:0000313" key="1">
    <source>
        <dbReference type="EMBL" id="BAT14031.1"/>
    </source>
</evidence>
<gene>
    <name evidence="1" type="ordered locus">Os11g0480300</name>
    <name evidence="1" type="ORF">OSNPB_110480300</name>
</gene>
<reference evidence="2" key="1">
    <citation type="journal article" date="2005" name="Nature">
        <title>The map-based sequence of the rice genome.</title>
        <authorList>
            <consortium name="International rice genome sequencing project (IRGSP)"/>
            <person name="Matsumoto T."/>
            <person name="Wu J."/>
            <person name="Kanamori H."/>
            <person name="Katayose Y."/>
            <person name="Fujisawa M."/>
            <person name="Namiki N."/>
            <person name="Mizuno H."/>
            <person name="Yamamoto K."/>
            <person name="Antonio B.A."/>
            <person name="Baba T."/>
            <person name="Sakata K."/>
            <person name="Nagamura Y."/>
            <person name="Aoki H."/>
            <person name="Arikawa K."/>
            <person name="Arita K."/>
            <person name="Bito T."/>
            <person name="Chiden Y."/>
            <person name="Fujitsuka N."/>
            <person name="Fukunaka R."/>
            <person name="Hamada M."/>
            <person name="Harada C."/>
            <person name="Hayashi A."/>
            <person name="Hijishita S."/>
            <person name="Honda M."/>
            <person name="Hosokawa S."/>
            <person name="Ichikawa Y."/>
            <person name="Idonuma A."/>
            <person name="Iijima M."/>
            <person name="Ikeda M."/>
            <person name="Ikeno M."/>
            <person name="Ito K."/>
            <person name="Ito S."/>
            <person name="Ito T."/>
            <person name="Ito Y."/>
            <person name="Ito Y."/>
            <person name="Iwabuchi A."/>
            <person name="Kamiya K."/>
            <person name="Karasawa W."/>
            <person name="Kurita K."/>
            <person name="Katagiri S."/>
            <person name="Kikuta A."/>
            <person name="Kobayashi H."/>
            <person name="Kobayashi N."/>
            <person name="Machita K."/>
            <person name="Maehara T."/>
            <person name="Masukawa M."/>
            <person name="Mizubayashi T."/>
            <person name="Mukai Y."/>
            <person name="Nagasaki H."/>
            <person name="Nagata Y."/>
            <person name="Naito S."/>
            <person name="Nakashima M."/>
            <person name="Nakama Y."/>
            <person name="Nakamichi Y."/>
            <person name="Nakamura M."/>
            <person name="Meguro A."/>
            <person name="Negishi M."/>
            <person name="Ohta I."/>
            <person name="Ohta T."/>
            <person name="Okamoto M."/>
            <person name="Ono N."/>
            <person name="Saji S."/>
            <person name="Sakaguchi M."/>
            <person name="Sakai K."/>
            <person name="Shibata M."/>
            <person name="Shimokawa T."/>
            <person name="Song J."/>
            <person name="Takazaki Y."/>
            <person name="Terasawa K."/>
            <person name="Tsugane M."/>
            <person name="Tsuji K."/>
            <person name="Ueda S."/>
            <person name="Waki K."/>
            <person name="Yamagata H."/>
            <person name="Yamamoto M."/>
            <person name="Yamamoto S."/>
            <person name="Yamane H."/>
            <person name="Yoshiki S."/>
            <person name="Yoshihara R."/>
            <person name="Yukawa K."/>
            <person name="Zhong H."/>
            <person name="Yano M."/>
            <person name="Yuan Q."/>
            <person name="Ouyang S."/>
            <person name="Liu J."/>
            <person name="Jones K.M."/>
            <person name="Gansberger K."/>
            <person name="Moffat K."/>
            <person name="Hill J."/>
            <person name="Bera J."/>
            <person name="Fadrosh D."/>
            <person name="Jin S."/>
            <person name="Johri S."/>
            <person name="Kim M."/>
            <person name="Overton L."/>
            <person name="Reardon M."/>
            <person name="Tsitrin T."/>
            <person name="Vuong H."/>
            <person name="Weaver B."/>
            <person name="Ciecko A."/>
            <person name="Tallon L."/>
            <person name="Jackson J."/>
            <person name="Pai G."/>
            <person name="Aken S.V."/>
            <person name="Utterback T."/>
            <person name="Reidmuller S."/>
            <person name="Feldblyum T."/>
            <person name="Hsiao J."/>
            <person name="Zismann V."/>
            <person name="Iobst S."/>
            <person name="de Vazeille A.R."/>
            <person name="Buell C.R."/>
            <person name="Ying K."/>
            <person name="Li Y."/>
            <person name="Lu T."/>
            <person name="Huang Y."/>
            <person name="Zhao Q."/>
            <person name="Feng Q."/>
            <person name="Zhang L."/>
            <person name="Zhu J."/>
            <person name="Weng Q."/>
            <person name="Mu J."/>
            <person name="Lu Y."/>
            <person name="Fan D."/>
            <person name="Liu Y."/>
            <person name="Guan J."/>
            <person name="Zhang Y."/>
            <person name="Yu S."/>
            <person name="Liu X."/>
            <person name="Zhang Y."/>
            <person name="Hong G."/>
            <person name="Han B."/>
            <person name="Choisne N."/>
            <person name="Demange N."/>
            <person name="Orjeda G."/>
            <person name="Samain S."/>
            <person name="Cattolico L."/>
            <person name="Pelletier E."/>
            <person name="Couloux A."/>
            <person name="Segurens B."/>
            <person name="Wincker P."/>
            <person name="D'Hont A."/>
            <person name="Scarpelli C."/>
            <person name="Weissenbach J."/>
            <person name="Salanoubat M."/>
            <person name="Quetier F."/>
            <person name="Yu Y."/>
            <person name="Kim H.R."/>
            <person name="Rambo T."/>
            <person name="Currie J."/>
            <person name="Collura K."/>
            <person name="Luo M."/>
            <person name="Yang T."/>
            <person name="Ammiraju J.S.S."/>
            <person name="Engler F."/>
            <person name="Soderlund C."/>
            <person name="Wing R.A."/>
            <person name="Palmer L.E."/>
            <person name="de la Bastide M."/>
            <person name="Spiegel L."/>
            <person name="Nascimento L."/>
            <person name="Zutavern T."/>
            <person name="O'Shaughnessy A."/>
            <person name="Dike S."/>
            <person name="Dedhia N."/>
            <person name="Preston R."/>
            <person name="Balija V."/>
            <person name="McCombie W.R."/>
            <person name="Chow T."/>
            <person name="Chen H."/>
            <person name="Chung M."/>
            <person name="Chen C."/>
            <person name="Shaw J."/>
            <person name="Wu H."/>
            <person name="Hsiao K."/>
            <person name="Chao Y."/>
            <person name="Chu M."/>
            <person name="Cheng C."/>
            <person name="Hour A."/>
            <person name="Lee P."/>
            <person name="Lin S."/>
            <person name="Lin Y."/>
            <person name="Liou J."/>
            <person name="Liu S."/>
            <person name="Hsing Y."/>
            <person name="Raghuvanshi S."/>
            <person name="Mohanty A."/>
            <person name="Bharti A.K."/>
            <person name="Gaur A."/>
            <person name="Gupta V."/>
            <person name="Kumar D."/>
            <person name="Ravi V."/>
            <person name="Vij S."/>
            <person name="Kapur A."/>
            <person name="Khurana P."/>
            <person name="Khurana P."/>
            <person name="Khurana J.P."/>
            <person name="Tyagi A.K."/>
            <person name="Gaikwad K."/>
            <person name="Singh A."/>
            <person name="Dalal V."/>
            <person name="Srivastava S."/>
            <person name="Dixit A."/>
            <person name="Pal A.K."/>
            <person name="Ghazi I.A."/>
            <person name="Yadav M."/>
            <person name="Pandit A."/>
            <person name="Bhargava A."/>
            <person name="Sureshbabu K."/>
            <person name="Batra K."/>
            <person name="Sharma T.R."/>
            <person name="Mohapatra T."/>
            <person name="Singh N.K."/>
            <person name="Messing J."/>
            <person name="Nelson A.B."/>
            <person name="Fuks G."/>
            <person name="Kavchok S."/>
            <person name="Keizer G."/>
            <person name="Linton E."/>
            <person name="Llaca V."/>
            <person name="Song R."/>
            <person name="Tanyolac B."/>
            <person name="Young S."/>
            <person name="Ho-Il K."/>
            <person name="Hahn J.H."/>
            <person name="Sangsakoo G."/>
            <person name="Vanavichit A."/>
            <person name="de Mattos Luiz.A.T."/>
            <person name="Zimmer P.D."/>
            <person name="Malone G."/>
            <person name="Dellagostin O."/>
            <person name="de Oliveira A.C."/>
            <person name="Bevan M."/>
            <person name="Bancroft I."/>
            <person name="Minx P."/>
            <person name="Cordum H."/>
            <person name="Wilson R."/>
            <person name="Cheng Z."/>
            <person name="Jin W."/>
            <person name="Jiang J."/>
            <person name="Leong S.A."/>
            <person name="Iwama H."/>
            <person name="Gojobori T."/>
            <person name="Itoh T."/>
            <person name="Niimura Y."/>
            <person name="Fujii Y."/>
            <person name="Habara T."/>
            <person name="Sakai H."/>
            <person name="Sato Y."/>
            <person name="Wilson G."/>
            <person name="Kumar K."/>
            <person name="McCouch S."/>
            <person name="Juretic N."/>
            <person name="Hoen D."/>
            <person name="Wright S."/>
            <person name="Bruskiewich R."/>
            <person name="Bureau T."/>
            <person name="Miyao A."/>
            <person name="Hirochika H."/>
            <person name="Nishikawa T."/>
            <person name="Kadowaki K."/>
            <person name="Sugiura M."/>
            <person name="Burr B."/>
            <person name="Sasaki T."/>
        </authorList>
    </citation>
    <scope>NUCLEOTIDE SEQUENCE [LARGE SCALE GENOMIC DNA]</scope>
    <source>
        <strain evidence="2">cv. Nipponbare</strain>
    </source>
</reference>